<dbReference type="GO" id="GO:0005634">
    <property type="term" value="C:nucleus"/>
    <property type="evidence" value="ECO:0007669"/>
    <property type="project" value="UniProtKB-SubCell"/>
</dbReference>
<keyword evidence="7" id="KW-0804">Transcription</keyword>
<evidence type="ECO:0000256" key="4">
    <source>
        <dbReference type="ARBA" id="ARBA00022833"/>
    </source>
</evidence>
<feature type="domain" description="HAT C-terminal dimerisation" evidence="11">
    <location>
        <begin position="508"/>
        <end position="573"/>
    </location>
</feature>
<evidence type="ECO:0000256" key="9">
    <source>
        <dbReference type="SAM" id="MobiDB-lite"/>
    </source>
</evidence>
<evidence type="ECO:0000256" key="8">
    <source>
        <dbReference type="ARBA" id="ARBA00023242"/>
    </source>
</evidence>
<dbReference type="GO" id="GO:0003677">
    <property type="term" value="F:DNA binding"/>
    <property type="evidence" value="ECO:0007669"/>
    <property type="project" value="UniProtKB-KW"/>
</dbReference>
<dbReference type="InterPro" id="IPR008906">
    <property type="entry name" value="HATC_C_dom"/>
</dbReference>
<comment type="subcellular location">
    <subcellularLocation>
        <location evidence="1">Nucleus</location>
    </subcellularLocation>
</comment>
<name>A0AAU9N4G9_9ASTR</name>
<evidence type="ECO:0000256" key="1">
    <source>
        <dbReference type="ARBA" id="ARBA00004123"/>
    </source>
</evidence>
<comment type="caution">
    <text evidence="12">The sequence shown here is derived from an EMBL/GenBank/DDBJ whole genome shotgun (WGS) entry which is preliminary data.</text>
</comment>
<evidence type="ECO:0008006" key="14">
    <source>
        <dbReference type="Google" id="ProtNLM"/>
    </source>
</evidence>
<feature type="region of interest" description="Disordered" evidence="9">
    <location>
        <begin position="620"/>
        <end position="685"/>
    </location>
</feature>
<keyword evidence="2" id="KW-0479">Metal-binding</keyword>
<evidence type="ECO:0000256" key="6">
    <source>
        <dbReference type="ARBA" id="ARBA00023125"/>
    </source>
</evidence>
<evidence type="ECO:0000256" key="2">
    <source>
        <dbReference type="ARBA" id="ARBA00022723"/>
    </source>
</evidence>
<evidence type="ECO:0000256" key="5">
    <source>
        <dbReference type="ARBA" id="ARBA00023015"/>
    </source>
</evidence>
<keyword evidence="3" id="KW-0863">Zinc-finger</keyword>
<dbReference type="Proteomes" id="UP001157418">
    <property type="component" value="Unassembled WGS sequence"/>
</dbReference>
<feature type="region of interest" description="Disordered" evidence="9">
    <location>
        <begin position="1"/>
        <end position="29"/>
    </location>
</feature>
<reference evidence="12 13" key="1">
    <citation type="submission" date="2022-01" db="EMBL/GenBank/DDBJ databases">
        <authorList>
            <person name="Xiong W."/>
            <person name="Schranz E."/>
        </authorList>
    </citation>
    <scope>NUCLEOTIDE SEQUENCE [LARGE SCALE GENOMIC DNA]</scope>
</reference>
<dbReference type="Pfam" id="PF02892">
    <property type="entry name" value="zf-BED"/>
    <property type="match status" value="1"/>
</dbReference>
<dbReference type="InterPro" id="IPR036236">
    <property type="entry name" value="Znf_C2H2_sf"/>
</dbReference>
<gene>
    <name evidence="12" type="ORF">LVIROSA_LOCUS19369</name>
</gene>
<sequence length="702" mass="80080">MKRANLDKTHNKKKAKLDKTDTHSAAVAPQDVELEEEADDIDVVEVDVKVEGEEDHVKMERERWSEVWKYYTRLPIGTDSREMAKCDKCKKRYICETKNGTGCLRNHIAKCPRRDNSDITQFIFAKSGGSISINSTVFKPKRFRELISEAIVKHDLPFKFVGYEGIREIFSYLNEKVTTITGNPAKEDVLNLFKREKGKLKKLFELLPGQISLTADLWSSINIDGFLCVTSHFIDEEWKLQKRILNFQYMPPPHNGVCLTETISTLLTNWGIDKKLFTITLDNAASNDTFVNLLKGQLCNEGALRSNGDYFHVRCCAHVLNLVVQDGLKAIDEGIVKIRESIKYVKGSSIRKRNFLNCVKQVNLNPKKGLRQDVPTRWNATFLMIESALFYRRAFFRLALSDSNYLDCPSNEELGKLENIFKFLEVFYEVTCIFSGNKYCTANLYFPSVYVIESPMSYRASTVSTSDSSNSVYKKKDDTTLSKSTREMLQEFTVYETKEFALSQKSQLEIYLDEPRSDITEDINVLSFWKAYQYRYPELASMARDILSIPVSTVASESAFSNGGRVLNQYRSDEELCLQDLTEDVMKLDSNANGGKNYTGGVVESEEHWHPFKLNSDHDLKYDSLDDGDEEDSGEDDKNNDEDDDEGISDTWEENDENMQDLEEGEICPDRNSTSVVGDQPPTVTVGAVERVSSCGSCWEFE</sequence>
<evidence type="ECO:0000259" key="10">
    <source>
        <dbReference type="Pfam" id="PF02892"/>
    </source>
</evidence>
<evidence type="ECO:0000256" key="3">
    <source>
        <dbReference type="ARBA" id="ARBA00022771"/>
    </source>
</evidence>
<dbReference type="PANTHER" id="PTHR46481:SF6">
    <property type="entry name" value="ZINC FINGER BED DOMAIN-CONTAINING PROTEIN RICESLEEPER 2-LIKE"/>
    <property type="match status" value="1"/>
</dbReference>
<dbReference type="PANTHER" id="PTHR46481">
    <property type="entry name" value="ZINC FINGER BED DOMAIN-CONTAINING PROTEIN 4"/>
    <property type="match status" value="1"/>
</dbReference>
<dbReference type="InterPro" id="IPR003656">
    <property type="entry name" value="Znf_BED"/>
</dbReference>
<keyword evidence="13" id="KW-1185">Reference proteome</keyword>
<proteinExistence type="predicted"/>
<keyword evidence="4" id="KW-0862">Zinc</keyword>
<dbReference type="SUPFAM" id="SSF57667">
    <property type="entry name" value="beta-beta-alpha zinc fingers"/>
    <property type="match status" value="1"/>
</dbReference>
<dbReference type="Pfam" id="PF05699">
    <property type="entry name" value="Dimer_Tnp_hAT"/>
    <property type="match status" value="1"/>
</dbReference>
<evidence type="ECO:0000313" key="12">
    <source>
        <dbReference type="EMBL" id="CAH1432736.1"/>
    </source>
</evidence>
<dbReference type="SUPFAM" id="SSF53098">
    <property type="entry name" value="Ribonuclease H-like"/>
    <property type="match status" value="1"/>
</dbReference>
<organism evidence="12 13">
    <name type="scientific">Lactuca virosa</name>
    <dbReference type="NCBI Taxonomy" id="75947"/>
    <lineage>
        <taxon>Eukaryota</taxon>
        <taxon>Viridiplantae</taxon>
        <taxon>Streptophyta</taxon>
        <taxon>Embryophyta</taxon>
        <taxon>Tracheophyta</taxon>
        <taxon>Spermatophyta</taxon>
        <taxon>Magnoliopsida</taxon>
        <taxon>eudicotyledons</taxon>
        <taxon>Gunneridae</taxon>
        <taxon>Pentapetalae</taxon>
        <taxon>asterids</taxon>
        <taxon>campanulids</taxon>
        <taxon>Asterales</taxon>
        <taxon>Asteraceae</taxon>
        <taxon>Cichorioideae</taxon>
        <taxon>Cichorieae</taxon>
        <taxon>Lactucinae</taxon>
        <taxon>Lactuca</taxon>
    </lineage>
</organism>
<accession>A0AAU9N4G9</accession>
<evidence type="ECO:0000259" key="11">
    <source>
        <dbReference type="Pfam" id="PF05699"/>
    </source>
</evidence>
<dbReference type="SMART" id="SM00614">
    <property type="entry name" value="ZnF_BED"/>
    <property type="match status" value="1"/>
</dbReference>
<keyword evidence="5" id="KW-0805">Transcription regulation</keyword>
<dbReference type="InterPro" id="IPR012337">
    <property type="entry name" value="RNaseH-like_sf"/>
</dbReference>
<dbReference type="GO" id="GO:0008270">
    <property type="term" value="F:zinc ion binding"/>
    <property type="evidence" value="ECO:0007669"/>
    <property type="project" value="UniProtKB-KW"/>
</dbReference>
<evidence type="ECO:0000256" key="7">
    <source>
        <dbReference type="ARBA" id="ARBA00023163"/>
    </source>
</evidence>
<evidence type="ECO:0000313" key="13">
    <source>
        <dbReference type="Proteomes" id="UP001157418"/>
    </source>
</evidence>
<feature type="domain" description="BED-type" evidence="10">
    <location>
        <begin position="65"/>
        <end position="110"/>
    </location>
</feature>
<keyword evidence="8" id="KW-0539">Nucleus</keyword>
<protein>
    <recommendedName>
        <fullName evidence="14">BED-type domain-containing protein</fullName>
    </recommendedName>
</protein>
<dbReference type="InterPro" id="IPR052035">
    <property type="entry name" value="ZnF_BED_domain_contain"/>
</dbReference>
<dbReference type="GO" id="GO:0046983">
    <property type="term" value="F:protein dimerization activity"/>
    <property type="evidence" value="ECO:0007669"/>
    <property type="project" value="InterPro"/>
</dbReference>
<keyword evidence="6" id="KW-0238">DNA-binding</keyword>
<feature type="compositionally biased region" description="Acidic residues" evidence="9">
    <location>
        <begin position="625"/>
        <end position="667"/>
    </location>
</feature>
<dbReference type="AlphaFoldDB" id="A0AAU9N4G9"/>
<dbReference type="EMBL" id="CAKMRJ010003334">
    <property type="protein sequence ID" value="CAH1432736.1"/>
    <property type="molecule type" value="Genomic_DNA"/>
</dbReference>